<evidence type="ECO:0000313" key="2">
    <source>
        <dbReference type="EMBL" id="KDQ10884.1"/>
    </source>
</evidence>
<name>A0A067M5S7_BOTB1</name>
<dbReference type="PANTHER" id="PTHR33129">
    <property type="entry name" value="PROTEIN KINASE DOMAIN-CONTAINING PROTEIN-RELATED"/>
    <property type="match status" value="1"/>
</dbReference>
<dbReference type="Proteomes" id="UP000027195">
    <property type="component" value="Unassembled WGS sequence"/>
</dbReference>
<dbReference type="HOGENOM" id="CLU_025513_0_0_1"/>
<dbReference type="EMBL" id="KL198063">
    <property type="protein sequence ID" value="KDQ10884.1"/>
    <property type="molecule type" value="Genomic_DNA"/>
</dbReference>
<gene>
    <name evidence="2" type="ORF">BOTBODRAFT_177771</name>
</gene>
<dbReference type="InterPro" id="IPR052980">
    <property type="entry name" value="Crinkler_effector"/>
</dbReference>
<proteinExistence type="predicted"/>
<dbReference type="OrthoDB" id="2340858at2759"/>
<accession>A0A067M5S7</accession>
<dbReference type="InParanoid" id="A0A067M5S7"/>
<organism evidence="2 3">
    <name type="scientific">Botryobasidium botryosum (strain FD-172 SS1)</name>
    <dbReference type="NCBI Taxonomy" id="930990"/>
    <lineage>
        <taxon>Eukaryota</taxon>
        <taxon>Fungi</taxon>
        <taxon>Dikarya</taxon>
        <taxon>Basidiomycota</taxon>
        <taxon>Agaricomycotina</taxon>
        <taxon>Agaricomycetes</taxon>
        <taxon>Cantharellales</taxon>
        <taxon>Botryobasidiaceae</taxon>
        <taxon>Botryobasidium</taxon>
    </lineage>
</organism>
<evidence type="ECO:0000256" key="1">
    <source>
        <dbReference type="SAM" id="MobiDB-lite"/>
    </source>
</evidence>
<reference evidence="3" key="1">
    <citation type="journal article" date="2014" name="Proc. Natl. Acad. Sci. U.S.A.">
        <title>Extensive sampling of basidiomycete genomes demonstrates inadequacy of the white-rot/brown-rot paradigm for wood decay fungi.</title>
        <authorList>
            <person name="Riley R."/>
            <person name="Salamov A.A."/>
            <person name="Brown D.W."/>
            <person name="Nagy L.G."/>
            <person name="Floudas D."/>
            <person name="Held B.W."/>
            <person name="Levasseur A."/>
            <person name="Lombard V."/>
            <person name="Morin E."/>
            <person name="Otillar R."/>
            <person name="Lindquist E.A."/>
            <person name="Sun H."/>
            <person name="LaButti K.M."/>
            <person name="Schmutz J."/>
            <person name="Jabbour D."/>
            <person name="Luo H."/>
            <person name="Baker S.E."/>
            <person name="Pisabarro A.G."/>
            <person name="Walton J.D."/>
            <person name="Blanchette R.A."/>
            <person name="Henrissat B."/>
            <person name="Martin F."/>
            <person name="Cullen D."/>
            <person name="Hibbett D.S."/>
            <person name="Grigoriev I.V."/>
        </authorList>
    </citation>
    <scope>NUCLEOTIDE SEQUENCE [LARGE SCALE GENOMIC DNA]</scope>
    <source>
        <strain evidence="3">FD-172 SS1</strain>
    </source>
</reference>
<dbReference type="AlphaFoldDB" id="A0A067M5S7"/>
<sequence length="540" mass="61684">MAHPFDAIDPSHITLDKDAAAVLWEMTWNKGEGSLFAVYTPLRDLEDRRASSEVRVWGKFWALSMPRQFQDRFMGAHAEGILIRREYETVLRDAIACASDQPETTFDSRNRKDDDDDPLAEVKNPFSEPEALRAILPRIFIPLGHPGVGKTLWLYYTLVLRLAVGLPTIFVNNPNHLYTFNHSGAFIFKDYESPFEDNAGEMFKCCITRDCWCLVDSNAHLIGVPEFIMSQNRFVVQAASPHAERTKWTQKTPYEYTHYFMRPWTLSELIAGFNLASALPSEAEFAAYYARHIPSARTAYQHARAESMPLFEDKIREDLKDLSFERFRSLLTTLSTMRVGNPEISHNYILVAPMPGKRTTFTTDVPSRYVFELIRSKTIVWSATDDRPSVPAIEYLHLGCISPLRSFILISDKPLENPAYRPLGVRAYDPYDRQLQLDDGYYYRPNPDFQAIFNGFIYTSSTQTATLFQATVSPDHPMSLREIGWLQELGVVKFDYIIVTPPGPIQVPISISVNQYFGKKHQIIVKSLDLGPDLPTQPEV</sequence>
<feature type="region of interest" description="Disordered" evidence="1">
    <location>
        <begin position="102"/>
        <end position="122"/>
    </location>
</feature>
<keyword evidence="3" id="KW-1185">Reference proteome</keyword>
<evidence type="ECO:0000313" key="3">
    <source>
        <dbReference type="Proteomes" id="UP000027195"/>
    </source>
</evidence>
<protein>
    <submittedName>
        <fullName evidence="2">Uncharacterized protein</fullName>
    </submittedName>
</protein>